<evidence type="ECO:0000313" key="2">
    <source>
        <dbReference type="Proteomes" id="UP001595901"/>
    </source>
</evidence>
<organism evidence="1 2">
    <name type="scientific">Streptococcus dentapri</name>
    <dbReference type="NCBI Taxonomy" id="573564"/>
    <lineage>
        <taxon>Bacteria</taxon>
        <taxon>Bacillati</taxon>
        <taxon>Bacillota</taxon>
        <taxon>Bacilli</taxon>
        <taxon>Lactobacillales</taxon>
        <taxon>Streptococcaceae</taxon>
        <taxon>Streptococcus</taxon>
    </lineage>
</organism>
<comment type="caution">
    <text evidence="1">The sequence shown here is derived from an EMBL/GenBank/DDBJ whole genome shotgun (WGS) entry which is preliminary data.</text>
</comment>
<evidence type="ECO:0000313" key="1">
    <source>
        <dbReference type="EMBL" id="MFC3932679.1"/>
    </source>
</evidence>
<reference evidence="2" key="1">
    <citation type="journal article" date="2019" name="Int. J. Syst. Evol. Microbiol.">
        <title>The Global Catalogue of Microorganisms (GCM) 10K type strain sequencing project: providing services to taxonomists for standard genome sequencing and annotation.</title>
        <authorList>
            <consortium name="The Broad Institute Genomics Platform"/>
            <consortium name="The Broad Institute Genome Sequencing Center for Infectious Disease"/>
            <person name="Wu L."/>
            <person name="Ma J."/>
        </authorList>
    </citation>
    <scope>NUCLEOTIDE SEQUENCE [LARGE SCALE GENOMIC DNA]</scope>
    <source>
        <strain evidence="2">CCUG 58728</strain>
    </source>
</reference>
<dbReference type="RefSeq" id="WP_380432265.1">
    <property type="nucleotide sequence ID" value="NZ_JBHSAC010000066.1"/>
</dbReference>
<dbReference type="Proteomes" id="UP001595901">
    <property type="component" value="Unassembled WGS sequence"/>
</dbReference>
<name>A0ABV8D3L7_9STRE</name>
<dbReference type="EMBL" id="JBHSAC010000066">
    <property type="protein sequence ID" value="MFC3932679.1"/>
    <property type="molecule type" value="Genomic_DNA"/>
</dbReference>
<gene>
    <name evidence="1" type="ORF">ACFOSE_07920</name>
</gene>
<protein>
    <recommendedName>
        <fullName evidence="3">Immunity protein 63 domain-containing protein</fullName>
    </recommendedName>
</protein>
<keyword evidence="2" id="KW-1185">Reference proteome</keyword>
<evidence type="ECO:0008006" key="3">
    <source>
        <dbReference type="Google" id="ProtNLM"/>
    </source>
</evidence>
<proteinExistence type="predicted"/>
<accession>A0ABV8D3L7</accession>
<sequence>MLAELQNKIENEVFKIENINLSNLGIYFLSQPPYFPEGINVVENKNGNYNLIFTERGKVTSEVIGLTADEVDYRLLKVVVQTISSEKIEGTNEFEIKELINNHAFDKIDQLVKKMKEKRYQYEKELLGKINPKYSIWYENEH</sequence>